<gene>
    <name evidence="1" type="ORF">L2E82_03098</name>
</gene>
<reference evidence="1 2" key="2">
    <citation type="journal article" date="2022" name="Mol. Ecol. Resour.">
        <title>The genomes of chicory, endive, great burdock and yacon provide insights into Asteraceae paleo-polyploidization history and plant inulin production.</title>
        <authorList>
            <person name="Fan W."/>
            <person name="Wang S."/>
            <person name="Wang H."/>
            <person name="Wang A."/>
            <person name="Jiang F."/>
            <person name="Liu H."/>
            <person name="Zhao H."/>
            <person name="Xu D."/>
            <person name="Zhang Y."/>
        </authorList>
    </citation>
    <scope>NUCLEOTIDE SEQUENCE [LARGE SCALE GENOMIC DNA]</scope>
    <source>
        <strain evidence="2">cv. Punajuju</strain>
        <tissue evidence="1">Leaves</tissue>
    </source>
</reference>
<dbReference type="Proteomes" id="UP001055811">
    <property type="component" value="Linkage Group LG01"/>
</dbReference>
<protein>
    <submittedName>
        <fullName evidence="1">Uncharacterized protein</fullName>
    </submittedName>
</protein>
<evidence type="ECO:0000313" key="2">
    <source>
        <dbReference type="Proteomes" id="UP001055811"/>
    </source>
</evidence>
<organism evidence="1 2">
    <name type="scientific">Cichorium intybus</name>
    <name type="common">Chicory</name>
    <dbReference type="NCBI Taxonomy" id="13427"/>
    <lineage>
        <taxon>Eukaryota</taxon>
        <taxon>Viridiplantae</taxon>
        <taxon>Streptophyta</taxon>
        <taxon>Embryophyta</taxon>
        <taxon>Tracheophyta</taxon>
        <taxon>Spermatophyta</taxon>
        <taxon>Magnoliopsida</taxon>
        <taxon>eudicotyledons</taxon>
        <taxon>Gunneridae</taxon>
        <taxon>Pentapetalae</taxon>
        <taxon>asterids</taxon>
        <taxon>campanulids</taxon>
        <taxon>Asterales</taxon>
        <taxon>Asteraceae</taxon>
        <taxon>Cichorioideae</taxon>
        <taxon>Cichorieae</taxon>
        <taxon>Cichoriinae</taxon>
        <taxon>Cichorium</taxon>
    </lineage>
</organism>
<dbReference type="EMBL" id="CM042009">
    <property type="protein sequence ID" value="KAI3790219.1"/>
    <property type="molecule type" value="Genomic_DNA"/>
</dbReference>
<reference evidence="2" key="1">
    <citation type="journal article" date="2022" name="Mol. Ecol. Resour.">
        <title>The genomes of chicory, endive, great burdock and yacon provide insights into Asteraceae palaeo-polyploidization history and plant inulin production.</title>
        <authorList>
            <person name="Fan W."/>
            <person name="Wang S."/>
            <person name="Wang H."/>
            <person name="Wang A."/>
            <person name="Jiang F."/>
            <person name="Liu H."/>
            <person name="Zhao H."/>
            <person name="Xu D."/>
            <person name="Zhang Y."/>
        </authorList>
    </citation>
    <scope>NUCLEOTIDE SEQUENCE [LARGE SCALE GENOMIC DNA]</scope>
    <source>
        <strain evidence="2">cv. Punajuju</strain>
    </source>
</reference>
<comment type="caution">
    <text evidence="1">The sequence shown here is derived from an EMBL/GenBank/DDBJ whole genome shotgun (WGS) entry which is preliminary data.</text>
</comment>
<evidence type="ECO:0000313" key="1">
    <source>
        <dbReference type="EMBL" id="KAI3790219.1"/>
    </source>
</evidence>
<sequence length="366" mass="42362">MTSGKLRSKPSTIDIHRMIKTKYASCWGLQVKTPTKVNVAKVGAMNWRKLFPTVTTNLLKPMMILDREKKAPKLVIPDLDLRRMVNDDNIFRQNFCIRSYEIGPDRTATVETLMNLFQETNAIHLKTFGFIDEDFSSAEMSEKNITWVMVKMQMIVDRYPTWGDIVQINTWKSAYGKNGGRSNFILCDAKTSEILGRASSFWVMMNRKTRKLSKFPNEIQAKKEKYFVNTPPIVEQDTVTWSKRDATTEDHICKGLLPRWSDLDFNQHVNNVKYIGWILESVPKTILENYEIDNITLEYYRECTKDNVVQSVTSILANHNGEIADDGVVHCQHLLQFEISGGDIMKARTRWRPKYRKSEAARAFVN</sequence>
<accession>A0ACB9H3F8</accession>
<keyword evidence="2" id="KW-1185">Reference proteome</keyword>
<proteinExistence type="predicted"/>
<name>A0ACB9H3F8_CICIN</name>